<dbReference type="Proteomes" id="UP000813444">
    <property type="component" value="Unassembled WGS sequence"/>
</dbReference>
<dbReference type="GO" id="GO:0016651">
    <property type="term" value="F:oxidoreductase activity, acting on NAD(P)H"/>
    <property type="evidence" value="ECO:0007669"/>
    <property type="project" value="InterPro"/>
</dbReference>
<dbReference type="InterPro" id="IPR036291">
    <property type="entry name" value="NAD(P)-bd_dom_sf"/>
</dbReference>
<dbReference type="PANTHER" id="PTHR45348">
    <property type="entry name" value="HYPOTHETICAL OXIDOREDUCTASE (EUROFUNG)"/>
    <property type="match status" value="1"/>
</dbReference>
<evidence type="ECO:0000313" key="4">
    <source>
        <dbReference type="EMBL" id="KAH7309714.1"/>
    </source>
</evidence>
<sequence length="353" mass="38471">MATAKAIVITEAGKSAAILDVPRPRIRDEWMIVRTKAVGLNPTDWKHIYLPPLASDNVGARVGSDYAGVVDEVGAKVTEFAKGDRVAGFSHGCNRLNHEIGAFGEYILVKASAAFKIPDDVSFEQAAMTGSQLYTCALGLYQSLQLPLPNEPAKEPFPVLIQGGSTGTGMLAIQLAKQSGLTVVTTASPANFDYLKWLGADAVFDYRSPTCGKDINEYTSNDLQYAWDCAGGEEICATALSSTKPSKYGWIAWPNNLELLKANPLIQDPMVVCAYDIFNEKYVEAGMEFNPPKETLEFSVMFKEIYVQLLEKKVLKPMHIDLNRNGSGLEGVMNGLNLLREGKVSCAKLVYSL</sequence>
<dbReference type="CDD" id="cd08249">
    <property type="entry name" value="enoyl_reductase_like"/>
    <property type="match status" value="1"/>
</dbReference>
<gene>
    <name evidence="4" type="ORF">B0I35DRAFT_359310</name>
</gene>
<protein>
    <submittedName>
        <fullName evidence="4">Alcohol dehydrogenase</fullName>
    </submittedName>
</protein>
<evidence type="ECO:0000256" key="1">
    <source>
        <dbReference type="ARBA" id="ARBA00008072"/>
    </source>
</evidence>
<proteinExistence type="inferred from homology"/>
<name>A0A8K0SHV1_9HYPO</name>
<keyword evidence="5" id="KW-1185">Reference proteome</keyword>
<dbReference type="SMART" id="SM00829">
    <property type="entry name" value="PKS_ER"/>
    <property type="match status" value="1"/>
</dbReference>
<reference evidence="4" key="1">
    <citation type="journal article" date="2021" name="Nat. Commun.">
        <title>Genetic determinants of endophytism in the Arabidopsis root mycobiome.</title>
        <authorList>
            <person name="Mesny F."/>
            <person name="Miyauchi S."/>
            <person name="Thiergart T."/>
            <person name="Pickel B."/>
            <person name="Atanasova L."/>
            <person name="Karlsson M."/>
            <person name="Huettel B."/>
            <person name="Barry K.W."/>
            <person name="Haridas S."/>
            <person name="Chen C."/>
            <person name="Bauer D."/>
            <person name="Andreopoulos W."/>
            <person name="Pangilinan J."/>
            <person name="LaButti K."/>
            <person name="Riley R."/>
            <person name="Lipzen A."/>
            <person name="Clum A."/>
            <person name="Drula E."/>
            <person name="Henrissat B."/>
            <person name="Kohler A."/>
            <person name="Grigoriev I.V."/>
            <person name="Martin F.M."/>
            <person name="Hacquard S."/>
        </authorList>
    </citation>
    <scope>NUCLEOTIDE SEQUENCE</scope>
    <source>
        <strain evidence="4">MPI-CAGE-CH-0235</strain>
    </source>
</reference>
<dbReference type="SUPFAM" id="SSF51735">
    <property type="entry name" value="NAD(P)-binding Rossmann-fold domains"/>
    <property type="match status" value="1"/>
</dbReference>
<dbReference type="InterPro" id="IPR020843">
    <property type="entry name" value="ER"/>
</dbReference>
<dbReference type="InterPro" id="IPR047122">
    <property type="entry name" value="Trans-enoyl_RdTase-like"/>
</dbReference>
<dbReference type="Gene3D" id="3.90.180.10">
    <property type="entry name" value="Medium-chain alcohol dehydrogenases, catalytic domain"/>
    <property type="match status" value="1"/>
</dbReference>
<keyword evidence="2" id="KW-0560">Oxidoreductase</keyword>
<dbReference type="EMBL" id="JAGPNK010000013">
    <property type="protein sequence ID" value="KAH7309714.1"/>
    <property type="molecule type" value="Genomic_DNA"/>
</dbReference>
<comment type="similarity">
    <text evidence="1">Belongs to the zinc-containing alcohol dehydrogenase family.</text>
</comment>
<dbReference type="OrthoDB" id="48317at2759"/>
<organism evidence="4 5">
    <name type="scientific">Stachybotrys elegans</name>
    <dbReference type="NCBI Taxonomy" id="80388"/>
    <lineage>
        <taxon>Eukaryota</taxon>
        <taxon>Fungi</taxon>
        <taxon>Dikarya</taxon>
        <taxon>Ascomycota</taxon>
        <taxon>Pezizomycotina</taxon>
        <taxon>Sordariomycetes</taxon>
        <taxon>Hypocreomycetidae</taxon>
        <taxon>Hypocreales</taxon>
        <taxon>Stachybotryaceae</taxon>
        <taxon>Stachybotrys</taxon>
    </lineage>
</organism>
<evidence type="ECO:0000259" key="3">
    <source>
        <dbReference type="SMART" id="SM00829"/>
    </source>
</evidence>
<dbReference type="InterPro" id="IPR013154">
    <property type="entry name" value="ADH-like_N"/>
</dbReference>
<evidence type="ECO:0000256" key="2">
    <source>
        <dbReference type="ARBA" id="ARBA00023002"/>
    </source>
</evidence>
<dbReference type="InterPro" id="IPR011032">
    <property type="entry name" value="GroES-like_sf"/>
</dbReference>
<accession>A0A8K0SHV1</accession>
<feature type="domain" description="Enoyl reductase (ER)" evidence="3">
    <location>
        <begin position="13"/>
        <end position="339"/>
    </location>
</feature>
<dbReference type="AlphaFoldDB" id="A0A8K0SHV1"/>
<dbReference type="SUPFAM" id="SSF50129">
    <property type="entry name" value="GroES-like"/>
    <property type="match status" value="1"/>
</dbReference>
<dbReference type="Gene3D" id="3.40.50.720">
    <property type="entry name" value="NAD(P)-binding Rossmann-like Domain"/>
    <property type="match status" value="1"/>
</dbReference>
<evidence type="ECO:0000313" key="5">
    <source>
        <dbReference type="Proteomes" id="UP000813444"/>
    </source>
</evidence>
<dbReference type="Pfam" id="PF08240">
    <property type="entry name" value="ADH_N"/>
    <property type="match status" value="1"/>
</dbReference>
<dbReference type="Pfam" id="PF00107">
    <property type="entry name" value="ADH_zinc_N"/>
    <property type="match status" value="1"/>
</dbReference>
<comment type="caution">
    <text evidence="4">The sequence shown here is derived from an EMBL/GenBank/DDBJ whole genome shotgun (WGS) entry which is preliminary data.</text>
</comment>
<dbReference type="InterPro" id="IPR013149">
    <property type="entry name" value="ADH-like_C"/>
</dbReference>
<dbReference type="PANTHER" id="PTHR45348:SF2">
    <property type="entry name" value="ZINC-TYPE ALCOHOL DEHYDROGENASE-LIKE PROTEIN C2E1P3.01"/>
    <property type="match status" value="1"/>
</dbReference>